<reference evidence="1 2" key="1">
    <citation type="submission" date="2014-04" db="EMBL/GenBank/DDBJ databases">
        <authorList>
            <consortium name="DOE Joint Genome Institute"/>
            <person name="Kuo A."/>
            <person name="Kohler A."/>
            <person name="Nagy L.G."/>
            <person name="Floudas D."/>
            <person name="Copeland A."/>
            <person name="Barry K.W."/>
            <person name="Cichocki N."/>
            <person name="Veneault-Fourrey C."/>
            <person name="LaButti K."/>
            <person name="Lindquist E.A."/>
            <person name="Lipzen A."/>
            <person name="Lundell T."/>
            <person name="Morin E."/>
            <person name="Murat C."/>
            <person name="Sun H."/>
            <person name="Tunlid A."/>
            <person name="Henrissat B."/>
            <person name="Grigoriev I.V."/>
            <person name="Hibbett D.S."/>
            <person name="Martin F."/>
            <person name="Nordberg H.P."/>
            <person name="Cantor M.N."/>
            <person name="Hua S.X."/>
        </authorList>
    </citation>
    <scope>NUCLEOTIDE SEQUENCE [LARGE SCALE GENOMIC DNA]</scope>
    <source>
        <strain evidence="1 2">Foug A</strain>
    </source>
</reference>
<dbReference type="Proteomes" id="UP000053989">
    <property type="component" value="Unassembled WGS sequence"/>
</dbReference>
<dbReference type="AlphaFoldDB" id="A0A0C2ZZ93"/>
<organism evidence="1 2">
    <name type="scientific">Scleroderma citrinum Foug A</name>
    <dbReference type="NCBI Taxonomy" id="1036808"/>
    <lineage>
        <taxon>Eukaryota</taxon>
        <taxon>Fungi</taxon>
        <taxon>Dikarya</taxon>
        <taxon>Basidiomycota</taxon>
        <taxon>Agaricomycotina</taxon>
        <taxon>Agaricomycetes</taxon>
        <taxon>Agaricomycetidae</taxon>
        <taxon>Boletales</taxon>
        <taxon>Sclerodermatineae</taxon>
        <taxon>Sclerodermataceae</taxon>
        <taxon>Scleroderma</taxon>
    </lineage>
</organism>
<accession>A0A0C2ZZ93</accession>
<protein>
    <submittedName>
        <fullName evidence="1">Uncharacterized protein</fullName>
    </submittedName>
</protein>
<dbReference type="OrthoDB" id="5582002at2759"/>
<evidence type="ECO:0000313" key="2">
    <source>
        <dbReference type="Proteomes" id="UP000053989"/>
    </source>
</evidence>
<dbReference type="STRING" id="1036808.A0A0C2ZZ93"/>
<gene>
    <name evidence="1" type="ORF">SCLCIDRAFT_21874</name>
</gene>
<evidence type="ECO:0000313" key="1">
    <source>
        <dbReference type="EMBL" id="KIM66733.1"/>
    </source>
</evidence>
<dbReference type="EMBL" id="KN822016">
    <property type="protein sequence ID" value="KIM66733.1"/>
    <property type="molecule type" value="Genomic_DNA"/>
</dbReference>
<proteinExistence type="predicted"/>
<keyword evidence="2" id="KW-1185">Reference proteome</keyword>
<reference evidence="2" key="2">
    <citation type="submission" date="2015-01" db="EMBL/GenBank/DDBJ databases">
        <title>Evolutionary Origins and Diversification of the Mycorrhizal Mutualists.</title>
        <authorList>
            <consortium name="DOE Joint Genome Institute"/>
            <consortium name="Mycorrhizal Genomics Consortium"/>
            <person name="Kohler A."/>
            <person name="Kuo A."/>
            <person name="Nagy L.G."/>
            <person name="Floudas D."/>
            <person name="Copeland A."/>
            <person name="Barry K.W."/>
            <person name="Cichocki N."/>
            <person name="Veneault-Fourrey C."/>
            <person name="LaButti K."/>
            <person name="Lindquist E.A."/>
            <person name="Lipzen A."/>
            <person name="Lundell T."/>
            <person name="Morin E."/>
            <person name="Murat C."/>
            <person name="Riley R."/>
            <person name="Ohm R."/>
            <person name="Sun H."/>
            <person name="Tunlid A."/>
            <person name="Henrissat B."/>
            <person name="Grigoriev I.V."/>
            <person name="Hibbett D.S."/>
            <person name="Martin F."/>
        </authorList>
    </citation>
    <scope>NUCLEOTIDE SEQUENCE [LARGE SCALE GENOMIC DNA]</scope>
    <source>
        <strain evidence="2">Foug A</strain>
    </source>
</reference>
<sequence>MPANVSRTNRAYIDSTSSYHSNREPRWSHGMLNPACSAGYYNPFLFFSVGHIVEPLKGDADEEEDALQPWMCTPISKAGVYSPPEPIFQISAHEDTNSVHKGAPKSEADVESALGPVELVSVPSLGVE</sequence>
<name>A0A0C2ZZ93_9AGAM</name>
<dbReference type="InParanoid" id="A0A0C2ZZ93"/>
<dbReference type="HOGENOM" id="CLU_1960865_0_0_1"/>